<dbReference type="AlphaFoldDB" id="G9WHP3"/>
<proteinExistence type="predicted"/>
<dbReference type="OrthoDB" id="2045664at2"/>
<comment type="caution">
    <text evidence="1">The sequence shown here is derived from an EMBL/GenBank/DDBJ whole genome shotgun (WGS) entry which is preliminary data.</text>
</comment>
<dbReference type="HOGENOM" id="CLU_486429_0_0_9"/>
<organism evidence="1 2">
    <name type="scientific">Oenococcus kitaharae DSM 17330</name>
    <dbReference type="NCBI Taxonomy" id="1045004"/>
    <lineage>
        <taxon>Bacteria</taxon>
        <taxon>Bacillati</taxon>
        <taxon>Bacillota</taxon>
        <taxon>Bacilli</taxon>
        <taxon>Lactobacillales</taxon>
        <taxon>Lactobacillaceae</taxon>
        <taxon>Oenococcus</taxon>
    </lineage>
</organism>
<evidence type="ECO:0000313" key="1">
    <source>
        <dbReference type="EMBL" id="EHN58617.1"/>
    </source>
</evidence>
<dbReference type="Proteomes" id="UP000004959">
    <property type="component" value="Chromosome"/>
</dbReference>
<gene>
    <name evidence="1" type="ORF">OKIT_0501</name>
</gene>
<dbReference type="EMBL" id="AFVZ01000001">
    <property type="protein sequence ID" value="EHN58617.1"/>
    <property type="molecule type" value="Genomic_DNA"/>
</dbReference>
<name>G9WHP3_9LACO</name>
<keyword evidence="2" id="KW-1185">Reference proteome</keyword>
<evidence type="ECO:0000313" key="2">
    <source>
        <dbReference type="Proteomes" id="UP000004959"/>
    </source>
</evidence>
<dbReference type="RefSeq" id="WP_007745013.1">
    <property type="nucleotide sequence ID" value="NZ_CM001398.1"/>
</dbReference>
<accession>G9WHP3</accession>
<reference evidence="1 2" key="1">
    <citation type="journal article" date="2012" name="PLoS ONE">
        <title>Functional divergence in the genus oenococcus as predicted by genome sequencing of the newly-described species, Oenococcus kitaharae.</title>
        <authorList>
            <person name="Borneman A.R."/>
            <person name="McCarthy J.M."/>
            <person name="Chambers P.J."/>
            <person name="Bartowsky E.J."/>
        </authorList>
    </citation>
    <scope>NUCLEOTIDE SEQUENCE [LARGE SCALE GENOMIC DNA]</scope>
    <source>
        <strain evidence="2">DSM17330</strain>
    </source>
</reference>
<dbReference type="PATRIC" id="fig|1045004.4.peg.498"/>
<sequence length="562" mass="65159">MDILNLLKQQGEIFTLVYYGESDWASGNDIKVLIKYEKTFTEYFGHYSLSEELSLKNYIDYLVIANILHLKAMVPLLKNSEDTNKINELIKMVEKIQFNNLQIVKFISGHYSEIFSLSTSNFLKKQVSEATMPLLIKFQRGISNDVFRYLAKNRFYIIIDHFQEFTEHLEKNGSLEKIFTVESIKKVFPLRQHEVLDILIYLHNKQDDQIKIFIKPLIDFVFNKLSAFPSQLHLREIGSYQSNIKDLSYFLDAIQDTRANQIRDKLKGANQLLDKYLQTEGQEITQEIPLEEGLGRLFTHPRWPDTLLKLSYERDEDGKLKNCLNQASKGKKELADLVSSNIDSDDYFSYSYQNWLQNTVDCMGALLIGSLYNGQFEETLAPMYLQSAKVINEKLNGEIPGFEQDTKMFIQMLVNIKNTNSLSCNQPDQILKKNACYAASAFLCSLTEKLLKYFCYHFEKNNKFINLDHKTLGDLLDAHQHIVQLALGKFQVKNLKFFFLRYEENNKKIGLNFRNRLAHWFAISDNDLDDKLVGDIFYLYTSVLNSVLIFLLSAGPENGSAN</sequence>
<evidence type="ECO:0008006" key="3">
    <source>
        <dbReference type="Google" id="ProtNLM"/>
    </source>
</evidence>
<protein>
    <recommendedName>
        <fullName evidence="3">DUF4209 domain-containing protein</fullName>
    </recommendedName>
</protein>